<proteinExistence type="predicted"/>
<name>A0A9D1GYC2_9ACTN</name>
<dbReference type="EMBL" id="DVLP01000200">
    <property type="protein sequence ID" value="HIT75223.1"/>
    <property type="molecule type" value="Genomic_DNA"/>
</dbReference>
<dbReference type="Proteomes" id="UP000886842">
    <property type="component" value="Unassembled WGS sequence"/>
</dbReference>
<dbReference type="Pfam" id="PF24551">
    <property type="entry name" value="SH3_Rv0428c"/>
    <property type="match status" value="1"/>
</dbReference>
<feature type="domain" description="Histone acetyltransferase Rv0428c-like SH3" evidence="1">
    <location>
        <begin position="13"/>
        <end position="65"/>
    </location>
</feature>
<evidence type="ECO:0000313" key="2">
    <source>
        <dbReference type="EMBL" id="HIT75223.1"/>
    </source>
</evidence>
<organism evidence="2 3">
    <name type="scientific">Candidatus Avipropionibacterium avicola</name>
    <dbReference type="NCBI Taxonomy" id="2840701"/>
    <lineage>
        <taxon>Bacteria</taxon>
        <taxon>Bacillati</taxon>
        <taxon>Actinomycetota</taxon>
        <taxon>Actinomycetes</taxon>
        <taxon>Propionibacteriales</taxon>
        <taxon>Propionibacteriaceae</taxon>
        <taxon>Propionibacteriaceae incertae sedis</taxon>
        <taxon>Candidatus Avipropionibacterium</taxon>
    </lineage>
</organism>
<reference evidence="2" key="1">
    <citation type="submission" date="2020-10" db="EMBL/GenBank/DDBJ databases">
        <authorList>
            <person name="Gilroy R."/>
        </authorList>
    </citation>
    <scope>NUCLEOTIDE SEQUENCE</scope>
    <source>
        <strain evidence="2">ChiGjej1B1-24693</strain>
    </source>
</reference>
<protein>
    <recommendedName>
        <fullName evidence="1">Histone acetyltransferase Rv0428c-like SH3 domain-containing protein</fullName>
    </recommendedName>
</protein>
<evidence type="ECO:0000313" key="3">
    <source>
        <dbReference type="Proteomes" id="UP000886842"/>
    </source>
</evidence>
<reference evidence="2" key="2">
    <citation type="journal article" date="2021" name="PeerJ">
        <title>Extensive microbial diversity within the chicken gut microbiome revealed by metagenomics and culture.</title>
        <authorList>
            <person name="Gilroy R."/>
            <person name="Ravi A."/>
            <person name="Getino M."/>
            <person name="Pursley I."/>
            <person name="Horton D.L."/>
            <person name="Alikhan N.F."/>
            <person name="Baker D."/>
            <person name="Gharbi K."/>
            <person name="Hall N."/>
            <person name="Watson M."/>
            <person name="Adriaenssens E.M."/>
            <person name="Foster-Nyarko E."/>
            <person name="Jarju S."/>
            <person name="Secka A."/>
            <person name="Antonio M."/>
            <person name="Oren A."/>
            <person name="Chaudhuri R.R."/>
            <person name="La Ragione R."/>
            <person name="Hildebrand F."/>
            <person name="Pallen M.J."/>
        </authorList>
    </citation>
    <scope>NUCLEOTIDE SEQUENCE</scope>
    <source>
        <strain evidence="2">ChiGjej1B1-24693</strain>
    </source>
</reference>
<dbReference type="InterPro" id="IPR056934">
    <property type="entry name" value="SH3_Rv0428c"/>
</dbReference>
<comment type="caution">
    <text evidence="2">The sequence shown here is derived from an EMBL/GenBank/DDBJ whole genome shotgun (WGS) entry which is preliminary data.</text>
</comment>
<sequence>MVVRRGRALTTLDLGERVVVRHRLDDGRATDILGELVELSATELVVRDRHDVVHRVVLGSVVAAKVVPPAPPRRRS</sequence>
<dbReference type="AlphaFoldDB" id="A0A9D1GYC2"/>
<gene>
    <name evidence="2" type="ORF">IAA98_06540</name>
</gene>
<evidence type="ECO:0000259" key="1">
    <source>
        <dbReference type="Pfam" id="PF24551"/>
    </source>
</evidence>
<accession>A0A9D1GYC2</accession>